<proteinExistence type="predicted"/>
<keyword evidence="2" id="KW-1185">Reference proteome</keyword>
<dbReference type="EMBL" id="JACHVB010000020">
    <property type="protein sequence ID" value="MBC2594031.1"/>
    <property type="molecule type" value="Genomic_DNA"/>
</dbReference>
<sequence>MKHLVIREENIEVQHSGESVKDGRKYAASIMVTIAASGFDSQLSFMAPATLEALKLMGIETPGSKARHKVKEAIWVIAPGFGQKNFAKIRAESLQKFDAKPYAENPLAAA</sequence>
<dbReference type="AlphaFoldDB" id="A0A842HFF4"/>
<name>A0A842HFF4_9BACT</name>
<protein>
    <submittedName>
        <fullName evidence="1">Uncharacterized protein</fullName>
    </submittedName>
</protein>
<evidence type="ECO:0000313" key="2">
    <source>
        <dbReference type="Proteomes" id="UP000546464"/>
    </source>
</evidence>
<evidence type="ECO:0000313" key="1">
    <source>
        <dbReference type="EMBL" id="MBC2594031.1"/>
    </source>
</evidence>
<accession>A0A842HFF4</accession>
<reference evidence="1 2" key="1">
    <citation type="submission" date="2020-07" db="EMBL/GenBank/DDBJ databases">
        <authorList>
            <person name="Feng X."/>
        </authorList>
    </citation>
    <scope>NUCLEOTIDE SEQUENCE [LARGE SCALE GENOMIC DNA]</scope>
    <source>
        <strain evidence="1 2">JCM31066</strain>
    </source>
</reference>
<dbReference type="Proteomes" id="UP000546464">
    <property type="component" value="Unassembled WGS sequence"/>
</dbReference>
<comment type="caution">
    <text evidence="1">The sequence shown here is derived from an EMBL/GenBank/DDBJ whole genome shotgun (WGS) entry which is preliminary data.</text>
</comment>
<gene>
    <name evidence="1" type="ORF">H5P28_07125</name>
</gene>
<dbReference type="RefSeq" id="WP_185675014.1">
    <property type="nucleotide sequence ID" value="NZ_JACHVB010000020.1"/>
</dbReference>
<organism evidence="1 2">
    <name type="scientific">Ruficoccus amylovorans</name>
    <dbReference type="NCBI Taxonomy" id="1804625"/>
    <lineage>
        <taxon>Bacteria</taxon>
        <taxon>Pseudomonadati</taxon>
        <taxon>Verrucomicrobiota</taxon>
        <taxon>Opitutia</taxon>
        <taxon>Puniceicoccales</taxon>
        <taxon>Cerasicoccaceae</taxon>
        <taxon>Ruficoccus</taxon>
    </lineage>
</organism>